<comment type="similarity">
    <text evidence="1">Belongs to the UPF0340 family.</text>
</comment>
<dbReference type="KEGG" id="nnv:QNH39_27015"/>
<evidence type="ECO:0000256" key="1">
    <source>
        <dbReference type="HAMAP-Rule" id="MF_00800"/>
    </source>
</evidence>
<evidence type="ECO:0000313" key="2">
    <source>
        <dbReference type="EMBL" id="WHY86180.1"/>
    </source>
</evidence>
<proteinExistence type="inferred from homology"/>
<dbReference type="AlphaFoldDB" id="A0AA95MMD7"/>
<sequence length="189" mass="20892">MMIHEWEKELEAILTEFKEQAAFKPGQLLVIGCSTSEVIGERIGTSGTIEVAEMIFRELKKLQLEQGIHLAFQCCEHLNRALVVERRAAEQRGFDEVSVIPVRKAGGAMATYAFGQMDDAVVVEFVQAESGIDIGHTLIGMHLKHVAVPIRVKQKTIGQAYVTLAKVRPKLIGGARAVYERNKENSSCS</sequence>
<keyword evidence="3" id="KW-1185">Reference proteome</keyword>
<accession>A0AA95MMD7</accession>
<protein>
    <recommendedName>
        <fullName evidence="1">UPF0340 protein QNH39_27015</fullName>
    </recommendedName>
</protein>
<dbReference type="SUPFAM" id="SSF110710">
    <property type="entry name" value="TTHA0583/YokD-like"/>
    <property type="match status" value="1"/>
</dbReference>
<dbReference type="InterPro" id="IPR028345">
    <property type="entry name" value="Antibiotic_NAT-like"/>
</dbReference>
<gene>
    <name evidence="2" type="ORF">QNH39_27015</name>
</gene>
<dbReference type="NCBIfam" id="TIGR01440">
    <property type="entry name" value="TIGR01440 family protein"/>
    <property type="match status" value="1"/>
</dbReference>
<reference evidence="2" key="1">
    <citation type="submission" date="2023-05" db="EMBL/GenBank/DDBJ databases">
        <title>Comparative genomics of Bacillaceae isolates and their secondary metabolite potential.</title>
        <authorList>
            <person name="Song L."/>
            <person name="Nielsen L.J."/>
            <person name="Mohite O."/>
            <person name="Xu X."/>
            <person name="Weber T."/>
            <person name="Kovacs A.T."/>
        </authorList>
    </citation>
    <scope>NUCLEOTIDE SEQUENCE</scope>
    <source>
        <strain evidence="2">XLM17</strain>
    </source>
</reference>
<name>A0AA95MMD7_9BACI</name>
<dbReference type="Proteomes" id="UP001178288">
    <property type="component" value="Chromosome"/>
</dbReference>
<dbReference type="PIRSF" id="PIRSF007510">
    <property type="entry name" value="UCP007510"/>
    <property type="match status" value="1"/>
</dbReference>
<dbReference type="Pfam" id="PF04260">
    <property type="entry name" value="DUF436"/>
    <property type="match status" value="1"/>
</dbReference>
<dbReference type="Gene3D" id="3.40.50.10360">
    <property type="entry name" value="Hypothetical protein TT1679"/>
    <property type="match status" value="1"/>
</dbReference>
<organism evidence="2 3">
    <name type="scientific">Neobacillus novalis</name>
    <dbReference type="NCBI Taxonomy" id="220687"/>
    <lineage>
        <taxon>Bacteria</taxon>
        <taxon>Bacillati</taxon>
        <taxon>Bacillota</taxon>
        <taxon>Bacilli</taxon>
        <taxon>Bacillales</taxon>
        <taxon>Bacillaceae</taxon>
        <taxon>Neobacillus</taxon>
    </lineage>
</organism>
<dbReference type="HAMAP" id="MF_00800">
    <property type="entry name" value="UPF0340"/>
    <property type="match status" value="1"/>
</dbReference>
<evidence type="ECO:0000313" key="3">
    <source>
        <dbReference type="Proteomes" id="UP001178288"/>
    </source>
</evidence>
<dbReference type="InterPro" id="IPR006340">
    <property type="entry name" value="DUF436"/>
</dbReference>
<dbReference type="EMBL" id="CP126114">
    <property type="protein sequence ID" value="WHY86180.1"/>
    <property type="molecule type" value="Genomic_DNA"/>
</dbReference>